<evidence type="ECO:0000313" key="2">
    <source>
        <dbReference type="EMBL" id="KAF2311781.1"/>
    </source>
</evidence>
<accession>A0A6A6MDE6</accession>
<dbReference type="Pfam" id="PF08268">
    <property type="entry name" value="FBA_3"/>
    <property type="match status" value="1"/>
</dbReference>
<protein>
    <recommendedName>
        <fullName evidence="1">F-box associated beta-propeller type 3 domain-containing protein</fullName>
    </recommendedName>
</protein>
<organism evidence="2 3">
    <name type="scientific">Hevea brasiliensis</name>
    <name type="common">Para rubber tree</name>
    <name type="synonym">Siphonia brasiliensis</name>
    <dbReference type="NCBI Taxonomy" id="3981"/>
    <lineage>
        <taxon>Eukaryota</taxon>
        <taxon>Viridiplantae</taxon>
        <taxon>Streptophyta</taxon>
        <taxon>Embryophyta</taxon>
        <taxon>Tracheophyta</taxon>
        <taxon>Spermatophyta</taxon>
        <taxon>Magnoliopsida</taxon>
        <taxon>eudicotyledons</taxon>
        <taxon>Gunneridae</taxon>
        <taxon>Pentapetalae</taxon>
        <taxon>rosids</taxon>
        <taxon>fabids</taxon>
        <taxon>Malpighiales</taxon>
        <taxon>Euphorbiaceae</taxon>
        <taxon>Crotonoideae</taxon>
        <taxon>Micrandreae</taxon>
        <taxon>Hevea</taxon>
    </lineage>
</organism>
<reference evidence="2 3" key="1">
    <citation type="journal article" date="2020" name="Mol. Plant">
        <title>The Chromosome-Based Rubber Tree Genome Provides New Insights into Spurge Genome Evolution and Rubber Biosynthesis.</title>
        <authorList>
            <person name="Liu J."/>
            <person name="Shi C."/>
            <person name="Shi C.C."/>
            <person name="Li W."/>
            <person name="Zhang Q.J."/>
            <person name="Zhang Y."/>
            <person name="Li K."/>
            <person name="Lu H.F."/>
            <person name="Shi C."/>
            <person name="Zhu S.T."/>
            <person name="Xiao Z.Y."/>
            <person name="Nan H."/>
            <person name="Yue Y."/>
            <person name="Zhu X.G."/>
            <person name="Wu Y."/>
            <person name="Hong X.N."/>
            <person name="Fan G.Y."/>
            <person name="Tong Y."/>
            <person name="Zhang D."/>
            <person name="Mao C.L."/>
            <person name="Liu Y.L."/>
            <person name="Hao S.J."/>
            <person name="Liu W.Q."/>
            <person name="Lv M.Q."/>
            <person name="Zhang H.B."/>
            <person name="Liu Y."/>
            <person name="Hu-Tang G.R."/>
            <person name="Wang J.P."/>
            <person name="Wang J.H."/>
            <person name="Sun Y.H."/>
            <person name="Ni S.B."/>
            <person name="Chen W.B."/>
            <person name="Zhang X.C."/>
            <person name="Jiao Y.N."/>
            <person name="Eichler E.E."/>
            <person name="Li G.H."/>
            <person name="Liu X."/>
            <person name="Gao L.Z."/>
        </authorList>
    </citation>
    <scope>NUCLEOTIDE SEQUENCE [LARGE SCALE GENOMIC DNA]</scope>
    <source>
        <strain evidence="3">cv. GT1</strain>
        <tissue evidence="2">Leaf</tissue>
    </source>
</reference>
<keyword evidence="3" id="KW-1185">Reference proteome</keyword>
<dbReference type="EMBL" id="JAAGAX010000006">
    <property type="protein sequence ID" value="KAF2311781.1"/>
    <property type="molecule type" value="Genomic_DNA"/>
</dbReference>
<name>A0A6A6MDE6_HEVBR</name>
<evidence type="ECO:0000313" key="3">
    <source>
        <dbReference type="Proteomes" id="UP000467840"/>
    </source>
</evidence>
<comment type="caution">
    <text evidence="2">The sequence shown here is derived from an EMBL/GenBank/DDBJ whole genome shotgun (WGS) entry which is preliminary data.</text>
</comment>
<sequence>MRCDETNACIVKVEVFARNRAVLNGVIYWEAIGKGMLRRNYIVSFDVGDEMVRKIPVPRDCDNSLSWNLMAWRGSLAIFLCGRRGLSLRFDIWRMYNQFHRACSEPLTKIFTSALFSEVTEPMAIWKGDETVVQVLEACDDELLLHDYNSGEMKNFGVNGARYDYKAHNYVESLISVHESNEVQE</sequence>
<feature type="domain" description="F-box associated beta-propeller type 3" evidence="1">
    <location>
        <begin position="18"/>
        <end position="97"/>
    </location>
</feature>
<proteinExistence type="predicted"/>
<evidence type="ECO:0000259" key="1">
    <source>
        <dbReference type="Pfam" id="PF08268"/>
    </source>
</evidence>
<dbReference type="AlphaFoldDB" id="A0A6A6MDE6"/>
<gene>
    <name evidence="2" type="ORF">GH714_026685</name>
</gene>
<dbReference type="InterPro" id="IPR013187">
    <property type="entry name" value="F-box-assoc_dom_typ3"/>
</dbReference>
<dbReference type="Proteomes" id="UP000467840">
    <property type="component" value="Chromosome 14"/>
</dbReference>